<evidence type="ECO:0000313" key="2">
    <source>
        <dbReference type="Proteomes" id="UP000015103"/>
    </source>
</evidence>
<proteinExistence type="predicted"/>
<evidence type="ECO:0000313" key="1">
    <source>
        <dbReference type="EnsemblMetazoa" id="RPRC004651-PA"/>
    </source>
</evidence>
<protein>
    <submittedName>
        <fullName evidence="1">Uncharacterized protein</fullName>
    </submittedName>
</protein>
<sequence>MACMGTGWYLFGGLLSVCLYYLRASGMKVHIAAGLEELSLITKCRDILLGQ</sequence>
<dbReference type="Proteomes" id="UP000015103">
    <property type="component" value="Unassembled WGS sequence"/>
</dbReference>
<accession>T1HKS7</accession>
<dbReference type="HOGENOM" id="CLU_3108945_0_0_1"/>
<reference evidence="1" key="1">
    <citation type="submission" date="2015-05" db="UniProtKB">
        <authorList>
            <consortium name="EnsemblMetazoa"/>
        </authorList>
    </citation>
    <scope>IDENTIFICATION</scope>
</reference>
<dbReference type="EnsemblMetazoa" id="RPRC004651-RA">
    <property type="protein sequence ID" value="RPRC004651-PA"/>
    <property type="gene ID" value="RPRC004651"/>
</dbReference>
<dbReference type="AlphaFoldDB" id="T1HKS7"/>
<dbReference type="EMBL" id="ACPB03000919">
    <property type="status" value="NOT_ANNOTATED_CDS"/>
    <property type="molecule type" value="Genomic_DNA"/>
</dbReference>
<dbReference type="VEuPathDB" id="VectorBase:RPRC004651"/>
<dbReference type="InParanoid" id="T1HKS7"/>
<keyword evidence="2" id="KW-1185">Reference proteome</keyword>
<name>T1HKS7_RHOPR</name>
<organism evidence="1 2">
    <name type="scientific">Rhodnius prolixus</name>
    <name type="common">Triatomid bug</name>
    <dbReference type="NCBI Taxonomy" id="13249"/>
    <lineage>
        <taxon>Eukaryota</taxon>
        <taxon>Metazoa</taxon>
        <taxon>Ecdysozoa</taxon>
        <taxon>Arthropoda</taxon>
        <taxon>Hexapoda</taxon>
        <taxon>Insecta</taxon>
        <taxon>Pterygota</taxon>
        <taxon>Neoptera</taxon>
        <taxon>Paraneoptera</taxon>
        <taxon>Hemiptera</taxon>
        <taxon>Heteroptera</taxon>
        <taxon>Panheteroptera</taxon>
        <taxon>Cimicomorpha</taxon>
        <taxon>Reduviidae</taxon>
        <taxon>Triatominae</taxon>
        <taxon>Rhodnius</taxon>
    </lineage>
</organism>